<dbReference type="AlphaFoldDB" id="A0A6J6F452"/>
<feature type="domain" description="Peptidase S8/S53" evidence="1">
    <location>
        <begin position="95"/>
        <end position="287"/>
    </location>
</feature>
<organism evidence="2">
    <name type="scientific">freshwater metagenome</name>
    <dbReference type="NCBI Taxonomy" id="449393"/>
    <lineage>
        <taxon>unclassified sequences</taxon>
        <taxon>metagenomes</taxon>
        <taxon>ecological metagenomes</taxon>
    </lineage>
</organism>
<evidence type="ECO:0000259" key="1">
    <source>
        <dbReference type="Pfam" id="PF00082"/>
    </source>
</evidence>
<name>A0A6J6F452_9ZZZZ</name>
<accession>A0A6J6F452</accession>
<dbReference type="InterPro" id="IPR000209">
    <property type="entry name" value="Peptidase_S8/S53_dom"/>
</dbReference>
<dbReference type="EMBL" id="CAEZTV010000086">
    <property type="protein sequence ID" value="CAB4581813.1"/>
    <property type="molecule type" value="Genomic_DNA"/>
</dbReference>
<dbReference type="Pfam" id="PF00082">
    <property type="entry name" value="Peptidase_S8"/>
    <property type="match status" value="1"/>
</dbReference>
<evidence type="ECO:0000313" key="2">
    <source>
        <dbReference type="EMBL" id="CAB4581813.1"/>
    </source>
</evidence>
<proteinExistence type="predicted"/>
<sequence>MFKTAIAVITCLLINGTITTAHAQIPSQTLVIADSALNLNQSILAQNVVHEVCILEWQTCPNGKSFMEGPGSAALPDNFISKNGFDHGRSMVSASVKTNPGIQIIFIRMVGNSSTGTRLNVSGQTIAMVLKWVSDNQNKFNISAVAMSQGHHVLKSLTKYCPIESTVERLIIGLKETGVPFFVPAGNSRDYERIDWPACIPEAVAIGGLNEDKSIADYSNLDNALIDYFEVGSMNILGESNSEVRFTGTSISVQIAAAKWMLLRGMFPGLSVDELFQRLDQTTTKVSNSKIQAGKVLPTVIRNPDEQISIQSELDKFSELKNELAKLRTIIRDLLFMLRR</sequence>
<reference evidence="2" key="1">
    <citation type="submission" date="2020-05" db="EMBL/GenBank/DDBJ databases">
        <authorList>
            <person name="Chiriac C."/>
            <person name="Salcher M."/>
            <person name="Ghai R."/>
            <person name="Kavagutti S V."/>
        </authorList>
    </citation>
    <scope>NUCLEOTIDE SEQUENCE</scope>
</reference>
<dbReference type="Gene3D" id="3.40.50.200">
    <property type="entry name" value="Peptidase S8/S53 domain"/>
    <property type="match status" value="1"/>
</dbReference>
<protein>
    <submittedName>
        <fullName evidence="2">Unannotated protein</fullName>
    </submittedName>
</protein>
<dbReference type="GO" id="GO:0004252">
    <property type="term" value="F:serine-type endopeptidase activity"/>
    <property type="evidence" value="ECO:0007669"/>
    <property type="project" value="InterPro"/>
</dbReference>
<gene>
    <name evidence="2" type="ORF">UFOPK1747_00624</name>
</gene>
<dbReference type="GO" id="GO:0006508">
    <property type="term" value="P:proteolysis"/>
    <property type="evidence" value="ECO:0007669"/>
    <property type="project" value="InterPro"/>
</dbReference>
<dbReference type="InterPro" id="IPR036852">
    <property type="entry name" value="Peptidase_S8/S53_dom_sf"/>
</dbReference>
<dbReference type="SUPFAM" id="SSF52743">
    <property type="entry name" value="Subtilisin-like"/>
    <property type="match status" value="1"/>
</dbReference>